<feature type="region of interest" description="Disordered" evidence="1">
    <location>
        <begin position="150"/>
        <end position="174"/>
    </location>
</feature>
<gene>
    <name evidence="2" type="ORF">ACFO0N_21100</name>
</gene>
<proteinExistence type="predicted"/>
<reference evidence="2 3" key="1">
    <citation type="journal article" date="2019" name="Int. J. Syst. Evol. Microbiol.">
        <title>The Global Catalogue of Microorganisms (GCM) 10K type strain sequencing project: providing services to taxonomists for standard genome sequencing and annotation.</title>
        <authorList>
            <consortium name="The Broad Institute Genomics Platform"/>
            <consortium name="The Broad Institute Genome Sequencing Center for Infectious Disease"/>
            <person name="Wu L."/>
            <person name="Ma J."/>
        </authorList>
    </citation>
    <scope>NUCLEOTIDE SEQUENCE [LARGE SCALE GENOMIC DNA]</scope>
    <source>
        <strain evidence="2 3">CGMCC 1.12553</strain>
    </source>
</reference>
<protein>
    <recommendedName>
        <fullName evidence="4">DUF35 domain-containing protein</fullName>
    </recommendedName>
</protein>
<evidence type="ECO:0000313" key="2">
    <source>
        <dbReference type="EMBL" id="MFC4360451.1"/>
    </source>
</evidence>
<evidence type="ECO:0008006" key="4">
    <source>
        <dbReference type="Google" id="ProtNLM"/>
    </source>
</evidence>
<organism evidence="2 3">
    <name type="scientific">Halobium salinum</name>
    <dbReference type="NCBI Taxonomy" id="1364940"/>
    <lineage>
        <taxon>Archaea</taxon>
        <taxon>Methanobacteriati</taxon>
        <taxon>Methanobacteriota</taxon>
        <taxon>Stenosarchaea group</taxon>
        <taxon>Halobacteria</taxon>
        <taxon>Halobacteriales</taxon>
        <taxon>Haloferacaceae</taxon>
        <taxon>Halobium</taxon>
    </lineage>
</organism>
<dbReference type="Proteomes" id="UP001595921">
    <property type="component" value="Unassembled WGS sequence"/>
</dbReference>
<name>A0ABD5PI49_9EURY</name>
<dbReference type="EMBL" id="JBHSDS010000017">
    <property type="protein sequence ID" value="MFC4360451.1"/>
    <property type="molecule type" value="Genomic_DNA"/>
</dbReference>
<keyword evidence="3" id="KW-1185">Reference proteome</keyword>
<dbReference type="AlphaFoldDB" id="A0ABD5PI49"/>
<sequence>MSFDPGTRNDASHTPTADLESDLRCYECGHDYTYLGTGSHPGRCPSCDGRVVTFAGEPQAVTPRTAGTEGETTRLSPLFKITVHDATDRQFEYFVAYPEAGADRRPVPILRYVRVGDHRVHATADHWDDRLVPQCVLHLVRELTGDGLLVPAERSSGNRDRDDDDGGIGVRRDP</sequence>
<dbReference type="RefSeq" id="WP_267620647.1">
    <property type="nucleotide sequence ID" value="NZ_JAODIW010000005.1"/>
</dbReference>
<evidence type="ECO:0000313" key="3">
    <source>
        <dbReference type="Proteomes" id="UP001595921"/>
    </source>
</evidence>
<evidence type="ECO:0000256" key="1">
    <source>
        <dbReference type="SAM" id="MobiDB-lite"/>
    </source>
</evidence>
<accession>A0ABD5PI49</accession>
<comment type="caution">
    <text evidence="2">The sequence shown here is derived from an EMBL/GenBank/DDBJ whole genome shotgun (WGS) entry which is preliminary data.</text>
</comment>